<reference evidence="6" key="1">
    <citation type="journal article" date="2015" name="PLoS ONE">
        <title>An Insight into the Sialome of the Lone Star Tick, Amblyomma americanum, with a Glimpse on Its Time Dependent Gene Expression.</title>
        <authorList>
            <person name="Karim S."/>
            <person name="Ribeiro J.M."/>
        </authorList>
    </citation>
    <scope>NUCLEOTIDE SEQUENCE</scope>
    <source>
        <tissue evidence="6">Salivary gland</tissue>
    </source>
</reference>
<organism evidence="6">
    <name type="scientific">Amblyomma americanum</name>
    <name type="common">Lone star tick</name>
    <dbReference type="NCBI Taxonomy" id="6943"/>
    <lineage>
        <taxon>Eukaryota</taxon>
        <taxon>Metazoa</taxon>
        <taxon>Ecdysozoa</taxon>
        <taxon>Arthropoda</taxon>
        <taxon>Chelicerata</taxon>
        <taxon>Arachnida</taxon>
        <taxon>Acari</taxon>
        <taxon>Parasitiformes</taxon>
        <taxon>Ixodida</taxon>
        <taxon>Ixodoidea</taxon>
        <taxon>Ixodidae</taxon>
        <taxon>Amblyomminae</taxon>
        <taxon>Amblyomma</taxon>
    </lineage>
</organism>
<dbReference type="EMBL" id="GBZX01000849">
    <property type="protein sequence ID" value="JAG91891.1"/>
    <property type="molecule type" value="mRNA"/>
</dbReference>
<proteinExistence type="evidence at transcript level"/>
<dbReference type="AlphaFoldDB" id="A0A0C9RWC6"/>
<evidence type="ECO:0000259" key="5">
    <source>
        <dbReference type="PROSITE" id="PS50279"/>
    </source>
</evidence>
<dbReference type="PROSITE" id="PS50279">
    <property type="entry name" value="BPTI_KUNITZ_2"/>
    <property type="match status" value="1"/>
</dbReference>
<dbReference type="SUPFAM" id="SSF57362">
    <property type="entry name" value="BPTI-like"/>
    <property type="match status" value="1"/>
</dbReference>
<keyword evidence="3" id="KW-1015">Disulfide bond</keyword>
<keyword evidence="1" id="KW-0646">Protease inhibitor</keyword>
<dbReference type="InterPro" id="IPR050098">
    <property type="entry name" value="TFPI/VKTCI-like"/>
</dbReference>
<protein>
    <submittedName>
        <fullName evidence="6">Putative bpti/kunitz family of serine protease inhibitor</fullName>
    </submittedName>
</protein>
<sequence length="115" mass="12867">MLRSLTTQAILLILLQVLVSTAGYNPGNDVTEKPAKPGRQPQCNLPKDPGWFTDDYRWEYYFDAENQFCILDLYKGGGGNTNRFPTCQLCMSACDTEICVTQKSVLGGFMKADEE</sequence>
<feature type="domain" description="BPTI/Kunitz inhibitor" evidence="5">
    <location>
        <begin position="43"/>
        <end position="94"/>
    </location>
</feature>
<feature type="chain" id="PRO_5002202315" evidence="4">
    <location>
        <begin position="24"/>
        <end position="115"/>
    </location>
</feature>
<evidence type="ECO:0000256" key="3">
    <source>
        <dbReference type="ARBA" id="ARBA00023157"/>
    </source>
</evidence>
<name>A0A0C9RWC6_AMBAM</name>
<feature type="signal peptide" evidence="4">
    <location>
        <begin position="1"/>
        <end position="23"/>
    </location>
</feature>
<dbReference type="InterPro" id="IPR036880">
    <property type="entry name" value="Kunitz_BPTI_sf"/>
</dbReference>
<dbReference type="PANTHER" id="PTHR10083:SF328">
    <property type="entry name" value="TISSUE FACTOR PATHWAY INHIBITOR"/>
    <property type="match status" value="1"/>
</dbReference>
<evidence type="ECO:0000256" key="2">
    <source>
        <dbReference type="ARBA" id="ARBA00022900"/>
    </source>
</evidence>
<evidence type="ECO:0000256" key="4">
    <source>
        <dbReference type="SAM" id="SignalP"/>
    </source>
</evidence>
<accession>A0A0C9RWC6</accession>
<dbReference type="GO" id="GO:0004867">
    <property type="term" value="F:serine-type endopeptidase inhibitor activity"/>
    <property type="evidence" value="ECO:0007669"/>
    <property type="project" value="UniProtKB-KW"/>
</dbReference>
<keyword evidence="4" id="KW-0732">Signal</keyword>
<dbReference type="PANTHER" id="PTHR10083">
    <property type="entry name" value="KUNITZ-TYPE PROTEASE INHIBITOR-RELATED"/>
    <property type="match status" value="1"/>
</dbReference>
<dbReference type="InterPro" id="IPR002223">
    <property type="entry name" value="Kunitz_BPTI"/>
</dbReference>
<dbReference type="Pfam" id="PF00014">
    <property type="entry name" value="Kunitz_BPTI"/>
    <property type="match status" value="1"/>
</dbReference>
<dbReference type="SMART" id="SM00131">
    <property type="entry name" value="KU"/>
    <property type="match status" value="1"/>
</dbReference>
<evidence type="ECO:0000313" key="6">
    <source>
        <dbReference type="EMBL" id="JAG91891.1"/>
    </source>
</evidence>
<dbReference type="Gene3D" id="4.10.410.10">
    <property type="entry name" value="Pancreatic trypsin inhibitor Kunitz domain"/>
    <property type="match status" value="1"/>
</dbReference>
<keyword evidence="2" id="KW-0722">Serine protease inhibitor</keyword>
<evidence type="ECO:0000256" key="1">
    <source>
        <dbReference type="ARBA" id="ARBA00022690"/>
    </source>
</evidence>
<dbReference type="GO" id="GO:0005615">
    <property type="term" value="C:extracellular space"/>
    <property type="evidence" value="ECO:0007669"/>
    <property type="project" value="TreeGrafter"/>
</dbReference>